<protein>
    <submittedName>
        <fullName evidence="1">Uncharacterized protein</fullName>
    </submittedName>
</protein>
<organism evidence="1 2">
    <name type="scientific">Leptospira mayottensis 200901122</name>
    <dbReference type="NCBI Taxonomy" id="1193010"/>
    <lineage>
        <taxon>Bacteria</taxon>
        <taxon>Pseudomonadati</taxon>
        <taxon>Spirochaetota</taxon>
        <taxon>Spirochaetia</taxon>
        <taxon>Leptospirales</taxon>
        <taxon>Leptospiraceae</taxon>
        <taxon>Leptospira</taxon>
    </lineage>
</organism>
<accession>A0AA87MSW7</accession>
<dbReference type="EMBL" id="AKWM02000022">
    <property type="protein sequence ID" value="EKS01217.1"/>
    <property type="molecule type" value="Genomic_DNA"/>
</dbReference>
<evidence type="ECO:0000313" key="1">
    <source>
        <dbReference type="EMBL" id="EKS01217.1"/>
    </source>
</evidence>
<dbReference type="Proteomes" id="UP000001343">
    <property type="component" value="Unassembled WGS sequence"/>
</dbReference>
<gene>
    <name evidence="1" type="ORF">LEP1GSC125_1192</name>
</gene>
<name>A0AA87MSW7_9LEPT</name>
<evidence type="ECO:0000313" key="2">
    <source>
        <dbReference type="Proteomes" id="UP000001343"/>
    </source>
</evidence>
<reference evidence="1 2" key="1">
    <citation type="journal article" date="2014" name="Int. J. Syst. Evol. Microbiol.">
        <title>Leptospira mayottensis sp. nov., a pathogenic species of the genus Leptospira isolated from humans.</title>
        <authorList>
            <person name="Bourhy P."/>
            <person name="Collet L."/>
            <person name="Brisse S."/>
            <person name="Picardeau M."/>
        </authorList>
    </citation>
    <scope>NUCLEOTIDE SEQUENCE [LARGE SCALE GENOMIC DNA]</scope>
    <source>
        <strain evidence="1 2">200901122</strain>
    </source>
</reference>
<sequence length="41" mass="4947">MYKSYVLFNHRFLGLNFLIHFFPLTNTAPDFKSWKGKIQLL</sequence>
<dbReference type="AlphaFoldDB" id="A0AA87MSW7"/>
<comment type="caution">
    <text evidence="1">The sequence shown here is derived from an EMBL/GenBank/DDBJ whole genome shotgun (WGS) entry which is preliminary data.</text>
</comment>
<proteinExistence type="predicted"/>